<dbReference type="AlphaFoldDB" id="E6VJ67"/>
<dbReference type="HOGENOM" id="CLU_3257090_0_0_5"/>
<sequence>MDRGRHDLILRSREQRGVSKDGLRRALSTQPWFETALRASSP</sequence>
<protein>
    <submittedName>
        <fullName evidence="1">Exodeoxyribonuclease V, beta subunit</fullName>
    </submittedName>
</protein>
<dbReference type="Proteomes" id="UP000001402">
    <property type="component" value="Chromosome"/>
</dbReference>
<organism evidence="1 2">
    <name type="scientific">Rhodopseudomonas palustris (strain DX-1)</name>
    <dbReference type="NCBI Taxonomy" id="652103"/>
    <lineage>
        <taxon>Bacteria</taxon>
        <taxon>Pseudomonadati</taxon>
        <taxon>Pseudomonadota</taxon>
        <taxon>Alphaproteobacteria</taxon>
        <taxon>Hyphomicrobiales</taxon>
        <taxon>Nitrobacteraceae</taxon>
        <taxon>Rhodopseudomonas</taxon>
    </lineage>
</organism>
<accession>E6VJ67</accession>
<evidence type="ECO:0000313" key="2">
    <source>
        <dbReference type="Proteomes" id="UP000001402"/>
    </source>
</evidence>
<dbReference type="KEGG" id="rpx:Rpdx1_1588"/>
<evidence type="ECO:0000313" key="1">
    <source>
        <dbReference type="EMBL" id="ADU43208.1"/>
    </source>
</evidence>
<dbReference type="STRING" id="652103.Rpdx1_1588"/>
<dbReference type="EMBL" id="CP002418">
    <property type="protein sequence ID" value="ADU43208.1"/>
    <property type="molecule type" value="Genomic_DNA"/>
</dbReference>
<reference evidence="1" key="1">
    <citation type="submission" date="2010-12" db="EMBL/GenBank/DDBJ databases">
        <title>Complete sequence of Rhodopseudomonas palustris DX-1.</title>
        <authorList>
            <consortium name="US DOE Joint Genome Institute"/>
            <person name="Lucas S."/>
            <person name="Copeland A."/>
            <person name="Lapidus A."/>
            <person name="Cheng J.-F."/>
            <person name="Goodwin L."/>
            <person name="Pitluck S."/>
            <person name="Misra M."/>
            <person name="Chertkov O."/>
            <person name="Detter J.C."/>
            <person name="Han C."/>
            <person name="Tapia R."/>
            <person name="Land M."/>
            <person name="Hauser L."/>
            <person name="Kyrpides N."/>
            <person name="Ivanova N."/>
            <person name="Ovchinnikova G."/>
            <person name="Logan B."/>
            <person name="Oda Y."/>
            <person name="Harwood C."/>
            <person name="Woyke T."/>
        </authorList>
    </citation>
    <scope>NUCLEOTIDE SEQUENCE [LARGE SCALE GENOMIC DNA]</scope>
    <source>
        <strain evidence="1">DX-1</strain>
    </source>
</reference>
<proteinExistence type="predicted"/>
<name>E6VJ67_RHOPX</name>
<gene>
    <name evidence="1" type="ordered locus">Rpdx1_1588</name>
</gene>